<dbReference type="CDD" id="cd00093">
    <property type="entry name" value="HTH_XRE"/>
    <property type="match status" value="1"/>
</dbReference>
<evidence type="ECO:0000313" key="2">
    <source>
        <dbReference type="EMBL" id="ONH84240.1"/>
    </source>
</evidence>
<name>A0A1S8D9H4_9PROT</name>
<sequence length="115" mass="12003">MLFSGRFLQGARIMAGLTQAQLAQAAGLGESVVANIERGSSDPLNSTLMKLVEVLAEHGVQMIGFSEGVLGGVLVLDKRPGRSSRTKAPLAAGLRLPVVKPRKARATKKAGPDRG</sequence>
<proteinExistence type="predicted"/>
<dbReference type="SUPFAM" id="SSF47413">
    <property type="entry name" value="lambda repressor-like DNA-binding domains"/>
    <property type="match status" value="1"/>
</dbReference>
<feature type="domain" description="HTH cro/C1-type" evidence="1">
    <location>
        <begin position="8"/>
        <end position="55"/>
    </location>
</feature>
<protein>
    <recommendedName>
        <fullName evidence="1">HTH cro/C1-type domain-containing protein</fullName>
    </recommendedName>
</protein>
<dbReference type="Pfam" id="PF01381">
    <property type="entry name" value="HTH_3"/>
    <property type="match status" value="1"/>
</dbReference>
<organism evidence="2 3">
    <name type="scientific">Roseomonas mucosa</name>
    <dbReference type="NCBI Taxonomy" id="207340"/>
    <lineage>
        <taxon>Bacteria</taxon>
        <taxon>Pseudomonadati</taxon>
        <taxon>Pseudomonadota</taxon>
        <taxon>Alphaproteobacteria</taxon>
        <taxon>Acetobacterales</taxon>
        <taxon>Roseomonadaceae</taxon>
        <taxon>Roseomonas</taxon>
    </lineage>
</organism>
<reference evidence="2" key="1">
    <citation type="submission" date="2016-12" db="EMBL/GenBank/DDBJ databases">
        <title>Draft genome sequence of Roseomonas mucosa strain AU37, isolated from a peripheral intravenous catheter.</title>
        <authorList>
            <person name="Choudhury M.A."/>
            <person name="Sidjabat H.E."/>
            <person name="Wailan A.M."/>
            <person name="Zhang L."/>
            <person name="Marsh N.M."/>
            <person name="Rickard C.M."/>
            <person name="Davies M."/>
            <person name="Mcmillan D.J."/>
        </authorList>
    </citation>
    <scope>NUCLEOTIDE SEQUENCE [LARGE SCALE GENOMIC DNA]</scope>
    <source>
        <strain evidence="2">AU37</strain>
    </source>
</reference>
<dbReference type="SMART" id="SM00530">
    <property type="entry name" value="HTH_XRE"/>
    <property type="match status" value="1"/>
</dbReference>
<dbReference type="Gene3D" id="1.10.260.40">
    <property type="entry name" value="lambda repressor-like DNA-binding domains"/>
    <property type="match status" value="1"/>
</dbReference>
<keyword evidence="3" id="KW-1185">Reference proteome</keyword>
<comment type="caution">
    <text evidence="2">The sequence shown here is derived from an EMBL/GenBank/DDBJ whole genome shotgun (WGS) entry which is preliminary data.</text>
</comment>
<dbReference type="InterPro" id="IPR001387">
    <property type="entry name" value="Cro/C1-type_HTH"/>
</dbReference>
<dbReference type="InterPro" id="IPR010982">
    <property type="entry name" value="Lambda_DNA-bd_dom_sf"/>
</dbReference>
<evidence type="ECO:0000313" key="3">
    <source>
        <dbReference type="Proteomes" id="UP000054844"/>
    </source>
</evidence>
<gene>
    <name evidence="2" type="ORF">APZ41_005355</name>
</gene>
<dbReference type="EMBL" id="LLWF02000010">
    <property type="protein sequence ID" value="ONH84240.1"/>
    <property type="molecule type" value="Genomic_DNA"/>
</dbReference>
<evidence type="ECO:0000259" key="1">
    <source>
        <dbReference type="PROSITE" id="PS50943"/>
    </source>
</evidence>
<dbReference type="Proteomes" id="UP000054844">
    <property type="component" value="Unassembled WGS sequence"/>
</dbReference>
<dbReference type="PROSITE" id="PS50943">
    <property type="entry name" value="HTH_CROC1"/>
    <property type="match status" value="1"/>
</dbReference>
<dbReference type="AlphaFoldDB" id="A0A1S8D9H4"/>
<dbReference type="GO" id="GO:0003677">
    <property type="term" value="F:DNA binding"/>
    <property type="evidence" value="ECO:0007669"/>
    <property type="project" value="InterPro"/>
</dbReference>
<accession>A0A1S8D9H4</accession>